<dbReference type="KEGG" id="lmat:92515286"/>
<feature type="region of interest" description="Disordered" evidence="1">
    <location>
        <begin position="338"/>
        <end position="376"/>
    </location>
</feature>
<evidence type="ECO:0000313" key="3">
    <source>
        <dbReference type="Proteomes" id="UP000673552"/>
    </source>
</evidence>
<name>A0A836GNA6_9TRYP</name>
<feature type="compositionally biased region" description="Basic and acidic residues" evidence="1">
    <location>
        <begin position="349"/>
        <end position="376"/>
    </location>
</feature>
<reference evidence="3" key="2">
    <citation type="journal article" date="2021" name="Sci. Data">
        <title>Chromosome-scale genome sequencing, assembly and annotation of six genomes from subfamily Leishmaniinae.</title>
        <authorList>
            <person name="Almutairi H."/>
            <person name="Urbaniak M.D."/>
            <person name="Bates M.D."/>
            <person name="Jariyapan N."/>
            <person name="Kwakye-Nuako G."/>
            <person name="Thomaz Soccol V."/>
            <person name="Al-Salem W.S."/>
            <person name="Dillon R.J."/>
            <person name="Bates P.A."/>
            <person name="Gatherer D."/>
        </authorList>
    </citation>
    <scope>NUCLEOTIDE SEQUENCE [LARGE SCALE GENOMIC DNA]</scope>
</reference>
<dbReference type="Proteomes" id="UP000673552">
    <property type="component" value="Unassembled WGS sequence"/>
</dbReference>
<evidence type="ECO:0000256" key="1">
    <source>
        <dbReference type="SAM" id="MobiDB-lite"/>
    </source>
</evidence>
<dbReference type="RefSeq" id="XP_067178139.1">
    <property type="nucleotide sequence ID" value="XM_067322774.1"/>
</dbReference>
<dbReference type="AlphaFoldDB" id="A0A836GNA6"/>
<dbReference type="GeneID" id="92515286"/>
<comment type="caution">
    <text evidence="2">The sequence shown here is derived from an EMBL/GenBank/DDBJ whole genome shotgun (WGS) entry which is preliminary data.</text>
</comment>
<keyword evidence="3" id="KW-1185">Reference proteome</keyword>
<evidence type="ECO:0000313" key="2">
    <source>
        <dbReference type="EMBL" id="KAG5476969.1"/>
    </source>
</evidence>
<accession>A0A836GNA6</accession>
<reference evidence="3" key="1">
    <citation type="journal article" date="2021" name="Microbiol. Resour. Announc.">
        <title>LGAAP: Leishmaniinae Genome Assembly and Annotation Pipeline.</title>
        <authorList>
            <person name="Almutairi H."/>
            <person name="Urbaniak M.D."/>
            <person name="Bates M.D."/>
            <person name="Jariyapan N."/>
            <person name="Kwakye-Nuako G."/>
            <person name="Thomaz-Soccol V."/>
            <person name="Al-Salem W.S."/>
            <person name="Dillon R.J."/>
            <person name="Bates P.A."/>
            <person name="Gatherer D."/>
        </authorList>
    </citation>
    <scope>NUCLEOTIDE SEQUENCE [LARGE SCALE GENOMIC DNA]</scope>
</reference>
<organism evidence="2 3">
    <name type="scientific">Leishmania martiniquensis</name>
    <dbReference type="NCBI Taxonomy" id="1580590"/>
    <lineage>
        <taxon>Eukaryota</taxon>
        <taxon>Discoba</taxon>
        <taxon>Euglenozoa</taxon>
        <taxon>Kinetoplastea</taxon>
        <taxon>Metakinetoplastina</taxon>
        <taxon>Trypanosomatida</taxon>
        <taxon>Trypanosomatidae</taxon>
        <taxon>Leishmaniinae</taxon>
        <taxon>Leishmania</taxon>
    </lineage>
</organism>
<protein>
    <submittedName>
        <fullName evidence="2">Uncharacterized protein</fullName>
    </submittedName>
</protein>
<dbReference type="EMBL" id="JAFEUZ010000025">
    <property type="protein sequence ID" value="KAG5476969.1"/>
    <property type="molecule type" value="Genomic_DNA"/>
</dbReference>
<sequence>MVSSSGTGGSLVLQRRSSAGFAGQEKEVFCVEEFDGLPVCEGAQEIDACPRWPFSPSLGASGISSKTEERQRRISESAAHRSEVKVLKDVGALVNEEGEGFSSGTLPRRTSQKLQGSIYLQLYACHRIISGGESEFGRRVACNADDAVGEQTVLISLPPAPVSRCGMEQVNLSSPGTKGKSSVPAAPTGGVEIAAALASVATLPDVVNHGGALTVTGYDRFRLMSAENGDLVERDTCAGSPYWAAENRITTYYPMPSVLLQAMERREAMGFRRHSQECEKLLQSSATRLGGAADDALRSSFVSFKAKGEAADQRPIHKRSFYEGPGVDWEKVLREQATEVSSLSGSDRAAGELVRKEGGDVPTQGDEKKRDRRQEQ</sequence>
<proteinExistence type="predicted"/>
<dbReference type="OrthoDB" id="268040at2759"/>
<gene>
    <name evidence="2" type="ORF">LSCM1_05303</name>
</gene>